<comment type="caution">
    <text evidence="1">The sequence shown here is derived from an EMBL/GenBank/DDBJ whole genome shotgun (WGS) entry which is preliminary data.</text>
</comment>
<sequence>MSFKLVKMADLRKYVGGSNGWYILKKTLTKSSKRRRSSNVPAWEKKFCQEVGLIPWKKLVNAKMYIYGFDHVVQWNDSAVEEAFKKAKLRYWSQINDEPCEIPLPNPDMYIDEIDWNSEMFDLDFLQGIDDDDSF</sequence>
<reference evidence="2" key="1">
    <citation type="journal article" date="2023" name="G3 (Bethesda)">
        <title>Genome assembly and association tests identify interacting loci associated with vigor, precocity, and sex in interspecific pistachio rootstocks.</title>
        <authorList>
            <person name="Palmer W."/>
            <person name="Jacygrad E."/>
            <person name="Sagayaradj S."/>
            <person name="Cavanaugh K."/>
            <person name="Han R."/>
            <person name="Bertier L."/>
            <person name="Beede B."/>
            <person name="Kafkas S."/>
            <person name="Golino D."/>
            <person name="Preece J."/>
            <person name="Michelmore R."/>
        </authorList>
    </citation>
    <scope>NUCLEOTIDE SEQUENCE [LARGE SCALE GENOMIC DNA]</scope>
</reference>
<evidence type="ECO:0000313" key="1">
    <source>
        <dbReference type="EMBL" id="KAJ0083234.1"/>
    </source>
</evidence>
<evidence type="ECO:0000313" key="2">
    <source>
        <dbReference type="Proteomes" id="UP001164250"/>
    </source>
</evidence>
<protein>
    <submittedName>
        <fullName evidence="1">Uncharacterized protein</fullName>
    </submittedName>
</protein>
<organism evidence="1 2">
    <name type="scientific">Pistacia atlantica</name>
    <dbReference type="NCBI Taxonomy" id="434234"/>
    <lineage>
        <taxon>Eukaryota</taxon>
        <taxon>Viridiplantae</taxon>
        <taxon>Streptophyta</taxon>
        <taxon>Embryophyta</taxon>
        <taxon>Tracheophyta</taxon>
        <taxon>Spermatophyta</taxon>
        <taxon>Magnoliopsida</taxon>
        <taxon>eudicotyledons</taxon>
        <taxon>Gunneridae</taxon>
        <taxon>Pentapetalae</taxon>
        <taxon>rosids</taxon>
        <taxon>malvids</taxon>
        <taxon>Sapindales</taxon>
        <taxon>Anacardiaceae</taxon>
        <taxon>Pistacia</taxon>
    </lineage>
</organism>
<proteinExistence type="predicted"/>
<accession>A0ACC1AAG2</accession>
<gene>
    <name evidence="1" type="ORF">Patl1_29516</name>
</gene>
<dbReference type="Proteomes" id="UP001164250">
    <property type="component" value="Chromosome 11"/>
</dbReference>
<dbReference type="EMBL" id="CM047907">
    <property type="protein sequence ID" value="KAJ0083234.1"/>
    <property type="molecule type" value="Genomic_DNA"/>
</dbReference>
<keyword evidence="2" id="KW-1185">Reference proteome</keyword>
<name>A0ACC1AAG2_9ROSI</name>